<dbReference type="RefSeq" id="XP_065458733.1">
    <property type="nucleotide sequence ID" value="XM_065602661.1"/>
</dbReference>
<organism evidence="1 2">
    <name type="scientific">Cercospora beticola</name>
    <name type="common">Sugarbeet leaf spot fungus</name>
    <dbReference type="NCBI Taxonomy" id="122368"/>
    <lineage>
        <taxon>Eukaryota</taxon>
        <taxon>Fungi</taxon>
        <taxon>Dikarya</taxon>
        <taxon>Ascomycota</taxon>
        <taxon>Pezizomycotina</taxon>
        <taxon>Dothideomycetes</taxon>
        <taxon>Dothideomycetidae</taxon>
        <taxon>Mycosphaerellales</taxon>
        <taxon>Mycosphaerellaceae</taxon>
        <taxon>Cercospora</taxon>
    </lineage>
</organism>
<protein>
    <submittedName>
        <fullName evidence="1">Uncharacterized protein</fullName>
    </submittedName>
</protein>
<evidence type="ECO:0000313" key="2">
    <source>
        <dbReference type="Proteomes" id="UP001302367"/>
    </source>
</evidence>
<accession>A0ABZ0NMX8</accession>
<dbReference type="GeneID" id="90644153"/>
<gene>
    <name evidence="1" type="ORF">RHO25_005521</name>
</gene>
<name>A0ABZ0NMX8_CERBT</name>
<reference evidence="1 2" key="1">
    <citation type="submission" date="2023-09" db="EMBL/GenBank/DDBJ databases">
        <title>Complete-Gapless Cercospora beticola genome.</title>
        <authorList>
            <person name="Wyatt N.A."/>
            <person name="Spanner R.E."/>
            <person name="Bolton M.D."/>
        </authorList>
    </citation>
    <scope>NUCLEOTIDE SEQUENCE [LARGE SCALE GENOMIC DNA]</scope>
    <source>
        <strain evidence="1">Cb09-40</strain>
    </source>
</reference>
<proteinExistence type="predicted"/>
<keyword evidence="2" id="KW-1185">Reference proteome</keyword>
<evidence type="ECO:0000313" key="1">
    <source>
        <dbReference type="EMBL" id="WPB00901.1"/>
    </source>
</evidence>
<dbReference type="Proteomes" id="UP001302367">
    <property type="component" value="Chromosome 3"/>
</dbReference>
<sequence>MAELGQHVVRNDVKLLPTVDDTKQNLLQSNVRKVLRKLRHRDKELRRPFIYLNEVRDNEGNALPANEFSRAIETAEKYLFSNDRQMVGSIDS</sequence>
<dbReference type="EMBL" id="CP134186">
    <property type="protein sequence ID" value="WPB00901.1"/>
    <property type="molecule type" value="Genomic_DNA"/>
</dbReference>